<protein>
    <recommendedName>
        <fullName evidence="8">Group 1 truncated hemoglobin</fullName>
    </recommendedName>
</protein>
<comment type="similarity">
    <text evidence="2 8">Belongs to the truncated hemoglobin family. Group I subfamily.</text>
</comment>
<keyword evidence="5 8" id="KW-0561">Oxygen transport</keyword>
<evidence type="ECO:0000313" key="10">
    <source>
        <dbReference type="Proteomes" id="UP001166251"/>
    </source>
</evidence>
<comment type="cofactor">
    <cofactor evidence="1 8">
        <name>heme</name>
        <dbReference type="ChEBI" id="CHEBI:30413"/>
    </cofactor>
</comment>
<keyword evidence="4 8" id="KW-0349">Heme</keyword>
<keyword evidence="3 8" id="KW-0813">Transport</keyword>
<evidence type="ECO:0000256" key="8">
    <source>
        <dbReference type="PIRNR" id="PIRNR002030"/>
    </source>
</evidence>
<organism evidence="9 10">
    <name type="scientific">Neiella holothuriorum</name>
    <dbReference type="NCBI Taxonomy" id="2870530"/>
    <lineage>
        <taxon>Bacteria</taxon>
        <taxon>Pseudomonadati</taxon>
        <taxon>Pseudomonadota</taxon>
        <taxon>Gammaproteobacteria</taxon>
        <taxon>Alteromonadales</taxon>
        <taxon>Echinimonadaceae</taxon>
        <taxon>Neiella</taxon>
    </lineage>
</organism>
<dbReference type="EMBL" id="JAHZSS010000024">
    <property type="protein sequence ID" value="MBW8192529.1"/>
    <property type="molecule type" value="Genomic_DNA"/>
</dbReference>
<evidence type="ECO:0000256" key="7">
    <source>
        <dbReference type="ARBA" id="ARBA00023004"/>
    </source>
</evidence>
<keyword evidence="6 8" id="KW-0479">Metal-binding</keyword>
<dbReference type="InterPro" id="IPR009050">
    <property type="entry name" value="Globin-like_sf"/>
</dbReference>
<reference evidence="9" key="1">
    <citation type="submission" date="2021-07" db="EMBL/GenBank/DDBJ databases">
        <title>Neiella marina sp. nov., isolated from the intestinal content of sea cucumber Apostichopus japonicus.</title>
        <authorList>
            <person name="Bai X."/>
        </authorList>
    </citation>
    <scope>NUCLEOTIDE SEQUENCE</scope>
    <source>
        <strain evidence="9">126</strain>
    </source>
</reference>
<evidence type="ECO:0000256" key="4">
    <source>
        <dbReference type="ARBA" id="ARBA00022617"/>
    </source>
</evidence>
<dbReference type="InterPro" id="IPR012292">
    <property type="entry name" value="Globin/Proto"/>
</dbReference>
<dbReference type="Gene3D" id="1.10.490.10">
    <property type="entry name" value="Globins"/>
    <property type="match status" value="1"/>
</dbReference>
<comment type="caution">
    <text evidence="9">The sequence shown here is derived from an EMBL/GenBank/DDBJ whole genome shotgun (WGS) entry which is preliminary data.</text>
</comment>
<evidence type="ECO:0000256" key="1">
    <source>
        <dbReference type="ARBA" id="ARBA00001971"/>
    </source>
</evidence>
<dbReference type="SUPFAM" id="SSF46458">
    <property type="entry name" value="Globin-like"/>
    <property type="match status" value="1"/>
</dbReference>
<keyword evidence="7 8" id="KW-0408">Iron</keyword>
<keyword evidence="10" id="KW-1185">Reference proteome</keyword>
<evidence type="ECO:0000256" key="5">
    <source>
        <dbReference type="ARBA" id="ARBA00022621"/>
    </source>
</evidence>
<gene>
    <name evidence="9" type="ORF">K0504_15930</name>
</gene>
<dbReference type="InterPro" id="IPR019795">
    <property type="entry name" value="Globin_bac-like_CS"/>
</dbReference>
<name>A0ABS7EJL8_9GAMM</name>
<evidence type="ECO:0000256" key="6">
    <source>
        <dbReference type="ARBA" id="ARBA00022723"/>
    </source>
</evidence>
<evidence type="ECO:0000256" key="2">
    <source>
        <dbReference type="ARBA" id="ARBA00009660"/>
    </source>
</evidence>
<dbReference type="Pfam" id="PF01152">
    <property type="entry name" value="Bac_globin"/>
    <property type="match status" value="1"/>
</dbReference>
<dbReference type="PROSITE" id="PS01213">
    <property type="entry name" value="GLOBIN_FAM_2"/>
    <property type="match status" value="1"/>
</dbReference>
<accession>A0ABS7EJL8</accession>
<dbReference type="CDD" id="cd00454">
    <property type="entry name" value="TrHb1_N"/>
    <property type="match status" value="1"/>
</dbReference>
<sequence length="136" mass="14818">MFGLFKKKEEAAVSPEEKAASVFDKLGGAPAIDAAVDIFYRKVLADDRISQFFDTIDMEAQHVKQKAFLTMAFGGPNNYSGKDMRAAHKGMNLTEVHFNAVAEHLVGTLQELGVGQEDIDSVVTIAVSVKDDVLNQ</sequence>
<evidence type="ECO:0000313" key="9">
    <source>
        <dbReference type="EMBL" id="MBW8192529.1"/>
    </source>
</evidence>
<dbReference type="InterPro" id="IPR001486">
    <property type="entry name" value="Hemoglobin_trunc"/>
</dbReference>
<dbReference type="InterPro" id="IPR016339">
    <property type="entry name" value="Hemoglobin_trunc_I"/>
</dbReference>
<evidence type="ECO:0000256" key="3">
    <source>
        <dbReference type="ARBA" id="ARBA00022448"/>
    </source>
</evidence>
<proteinExistence type="inferred from homology"/>
<dbReference type="Proteomes" id="UP001166251">
    <property type="component" value="Unassembled WGS sequence"/>
</dbReference>
<dbReference type="RefSeq" id="WP_220105152.1">
    <property type="nucleotide sequence ID" value="NZ_JAHZSS010000024.1"/>
</dbReference>
<dbReference type="PIRSF" id="PIRSF002030">
    <property type="entry name" value="Globin_Protozoa/Cyanobacteria"/>
    <property type="match status" value="1"/>
</dbReference>